<reference evidence="1 2" key="1">
    <citation type="submission" date="2019-04" db="EMBL/GenBank/DDBJ databases">
        <title>Draft genome of the big-headed turtle Platysternon megacephalum.</title>
        <authorList>
            <person name="Gong S."/>
        </authorList>
    </citation>
    <scope>NUCLEOTIDE SEQUENCE [LARGE SCALE GENOMIC DNA]</scope>
    <source>
        <strain evidence="1">DO16091913</strain>
        <tissue evidence="1">Muscle</tissue>
    </source>
</reference>
<protein>
    <submittedName>
        <fullName evidence="1">Paired amphipathic helix protein Sin3a</fullName>
    </submittedName>
</protein>
<organism evidence="1 2">
    <name type="scientific">Platysternon megacephalum</name>
    <name type="common">big-headed turtle</name>
    <dbReference type="NCBI Taxonomy" id="55544"/>
    <lineage>
        <taxon>Eukaryota</taxon>
        <taxon>Metazoa</taxon>
        <taxon>Chordata</taxon>
        <taxon>Craniata</taxon>
        <taxon>Vertebrata</taxon>
        <taxon>Euteleostomi</taxon>
        <taxon>Archelosauria</taxon>
        <taxon>Testudinata</taxon>
        <taxon>Testudines</taxon>
        <taxon>Cryptodira</taxon>
        <taxon>Durocryptodira</taxon>
        <taxon>Testudinoidea</taxon>
        <taxon>Platysternidae</taxon>
        <taxon>Platysternon</taxon>
    </lineage>
</organism>
<dbReference type="OrthoDB" id="9899530at2759"/>
<keyword evidence="2" id="KW-1185">Reference proteome</keyword>
<proteinExistence type="predicted"/>
<evidence type="ECO:0000313" key="1">
    <source>
        <dbReference type="EMBL" id="TFK02444.1"/>
    </source>
</evidence>
<dbReference type="Proteomes" id="UP000297703">
    <property type="component" value="Unassembled WGS sequence"/>
</dbReference>
<reference evidence="1 2" key="2">
    <citation type="submission" date="2019-04" db="EMBL/GenBank/DDBJ databases">
        <title>The genome sequence of big-headed turtle.</title>
        <authorList>
            <person name="Gong S."/>
        </authorList>
    </citation>
    <scope>NUCLEOTIDE SEQUENCE [LARGE SCALE GENOMIC DNA]</scope>
    <source>
        <strain evidence="1">DO16091913</strain>
        <tissue evidence="1">Muscle</tissue>
    </source>
</reference>
<dbReference type="STRING" id="55544.A0A4D9E658"/>
<name>A0A4D9E658_9SAUR</name>
<sequence>MSDENCFKLMFIQSRGQVQLTIELLDTEEENSDDPVEAESHERVSKQLHQRFQAWVDKWTKEHVTREMAAETNKWLMGEGLEGLVPCTTTCDTETLHFVSINKYRVKYGTIFKTP</sequence>
<evidence type="ECO:0000313" key="2">
    <source>
        <dbReference type="Proteomes" id="UP000297703"/>
    </source>
</evidence>
<dbReference type="AlphaFoldDB" id="A0A4D9E658"/>
<accession>A0A4D9E658</accession>
<comment type="caution">
    <text evidence="1">The sequence shown here is derived from an EMBL/GenBank/DDBJ whole genome shotgun (WGS) entry which is preliminary data.</text>
</comment>
<gene>
    <name evidence="1" type="ORF">DR999_PMT15209</name>
</gene>
<dbReference type="EMBL" id="QXTE01000188">
    <property type="protein sequence ID" value="TFK02444.1"/>
    <property type="molecule type" value="Genomic_DNA"/>
</dbReference>